<keyword evidence="1" id="KW-0472">Membrane</keyword>
<keyword evidence="3" id="KW-1185">Reference proteome</keyword>
<accession>A0A8J3EZR2</accession>
<dbReference type="OrthoDB" id="2928440at2"/>
<evidence type="ECO:0000313" key="2">
    <source>
        <dbReference type="EMBL" id="GGI10586.1"/>
    </source>
</evidence>
<sequence length="71" mass="8182">MNWKKGGLWVLIFFIVKGTISTLLIVTGAKYFKLNFAEILMLVLVLLAISYIGRRLVKNRKKSTKQHDVNM</sequence>
<dbReference type="Proteomes" id="UP000626244">
    <property type="component" value="Unassembled WGS sequence"/>
</dbReference>
<organism evidence="2 3">
    <name type="scientific">Gottfriedia solisilvae</name>
    <dbReference type="NCBI Taxonomy" id="1516104"/>
    <lineage>
        <taxon>Bacteria</taxon>
        <taxon>Bacillati</taxon>
        <taxon>Bacillota</taxon>
        <taxon>Bacilli</taxon>
        <taxon>Bacillales</taxon>
        <taxon>Bacillaceae</taxon>
        <taxon>Gottfriedia</taxon>
    </lineage>
</organism>
<name>A0A8J3EZR2_9BACI</name>
<feature type="transmembrane region" description="Helical" evidence="1">
    <location>
        <begin position="34"/>
        <end position="53"/>
    </location>
</feature>
<evidence type="ECO:0000313" key="3">
    <source>
        <dbReference type="Proteomes" id="UP000626244"/>
    </source>
</evidence>
<proteinExistence type="predicted"/>
<dbReference type="RefSeq" id="WP_087998653.1">
    <property type="nucleotide sequence ID" value="NZ_BMHB01000001.1"/>
</dbReference>
<feature type="transmembrane region" description="Helical" evidence="1">
    <location>
        <begin position="7"/>
        <end position="28"/>
    </location>
</feature>
<keyword evidence="1" id="KW-1133">Transmembrane helix</keyword>
<comment type="caution">
    <text evidence="2">The sequence shown here is derived from an EMBL/GenBank/DDBJ whole genome shotgun (WGS) entry which is preliminary data.</text>
</comment>
<dbReference type="AlphaFoldDB" id="A0A8J3EZR2"/>
<reference evidence="3" key="1">
    <citation type="journal article" date="2019" name="Int. J. Syst. Evol. Microbiol.">
        <title>The Global Catalogue of Microorganisms (GCM) 10K type strain sequencing project: providing services to taxonomists for standard genome sequencing and annotation.</title>
        <authorList>
            <consortium name="The Broad Institute Genomics Platform"/>
            <consortium name="The Broad Institute Genome Sequencing Center for Infectious Disease"/>
            <person name="Wu L."/>
            <person name="Ma J."/>
        </authorList>
    </citation>
    <scope>NUCLEOTIDE SEQUENCE [LARGE SCALE GENOMIC DNA]</scope>
    <source>
        <strain evidence="3">CGMCC 1.14993</strain>
    </source>
</reference>
<evidence type="ECO:0000256" key="1">
    <source>
        <dbReference type="SAM" id="Phobius"/>
    </source>
</evidence>
<keyword evidence="1" id="KW-0812">Transmembrane</keyword>
<protein>
    <submittedName>
        <fullName evidence="2">Uncharacterized protein</fullName>
    </submittedName>
</protein>
<gene>
    <name evidence="2" type="ORF">GCM10007380_03550</name>
</gene>
<dbReference type="EMBL" id="BMHB01000001">
    <property type="protein sequence ID" value="GGI10586.1"/>
    <property type="molecule type" value="Genomic_DNA"/>
</dbReference>